<evidence type="ECO:0000313" key="2">
    <source>
        <dbReference type="RefSeq" id="XP_026680643.1"/>
    </source>
</evidence>
<dbReference type="PaxDb" id="121845-A0A3Q0J105"/>
<dbReference type="AlphaFoldDB" id="A0A3Q0J105"/>
<sequence length="108" mass="12643">MFYGVYCILKGNLNRKHYGEFIKHETLALENLFISKQFSLLLESQIRYIVTDVTAKIHKHIMSSSNMGGTLCYLNHHTPDPVDFYFRTMSGFFIELQQYQKKLNDTIG</sequence>
<dbReference type="RefSeq" id="XP_026680643.1">
    <property type="nucleotide sequence ID" value="XM_026824842.1"/>
</dbReference>
<reference evidence="2 3" key="1">
    <citation type="submission" date="2025-04" db="UniProtKB">
        <authorList>
            <consortium name="RefSeq"/>
        </authorList>
    </citation>
    <scope>IDENTIFICATION</scope>
</reference>
<dbReference type="RefSeq" id="XP_026680644.1">
    <property type="nucleotide sequence ID" value="XM_026824843.1"/>
</dbReference>
<dbReference type="GeneID" id="103510901"/>
<gene>
    <name evidence="2 3" type="primary">LOC103510901</name>
</gene>
<dbReference type="KEGG" id="dci:103510901"/>
<accession>A0A3Q0J105</accession>
<dbReference type="Proteomes" id="UP000079169">
    <property type="component" value="Unplaced"/>
</dbReference>
<proteinExistence type="predicted"/>
<organism evidence="1 2">
    <name type="scientific">Diaphorina citri</name>
    <name type="common">Asian citrus psyllid</name>
    <dbReference type="NCBI Taxonomy" id="121845"/>
    <lineage>
        <taxon>Eukaryota</taxon>
        <taxon>Metazoa</taxon>
        <taxon>Ecdysozoa</taxon>
        <taxon>Arthropoda</taxon>
        <taxon>Hexapoda</taxon>
        <taxon>Insecta</taxon>
        <taxon>Pterygota</taxon>
        <taxon>Neoptera</taxon>
        <taxon>Paraneoptera</taxon>
        <taxon>Hemiptera</taxon>
        <taxon>Sternorrhyncha</taxon>
        <taxon>Psylloidea</taxon>
        <taxon>Psyllidae</taxon>
        <taxon>Diaphorininae</taxon>
        <taxon>Diaphorina</taxon>
    </lineage>
</organism>
<keyword evidence="1" id="KW-1185">Reference proteome</keyword>
<name>A0A3Q0J105_DIACI</name>
<evidence type="ECO:0000313" key="3">
    <source>
        <dbReference type="RefSeq" id="XP_026680644.1"/>
    </source>
</evidence>
<evidence type="ECO:0000313" key="1">
    <source>
        <dbReference type="Proteomes" id="UP000079169"/>
    </source>
</evidence>
<protein>
    <submittedName>
        <fullName evidence="2 3">Uncharacterized protein LOC103510901</fullName>
    </submittedName>
</protein>